<feature type="transmembrane region" description="Helical" evidence="6">
    <location>
        <begin position="423"/>
        <end position="442"/>
    </location>
</feature>
<evidence type="ECO:0000256" key="1">
    <source>
        <dbReference type="ARBA" id="ARBA00004370"/>
    </source>
</evidence>
<dbReference type="GO" id="GO:0016780">
    <property type="term" value="F:phosphotransferase activity, for other substituted phosphate groups"/>
    <property type="evidence" value="ECO:0007669"/>
    <property type="project" value="InterPro"/>
</dbReference>
<accession>A0A0S4J7L0</accession>
<dbReference type="AlphaFoldDB" id="A0A0S4J7L0"/>
<feature type="transmembrane region" description="Helical" evidence="6">
    <location>
        <begin position="98"/>
        <end position="115"/>
    </location>
</feature>
<dbReference type="Gene3D" id="1.20.120.1760">
    <property type="match status" value="1"/>
</dbReference>
<evidence type="ECO:0000256" key="3">
    <source>
        <dbReference type="ARBA" id="ARBA00022679"/>
    </source>
</evidence>
<feature type="transmembrane region" description="Helical" evidence="6">
    <location>
        <begin position="162"/>
        <end position="180"/>
    </location>
</feature>
<proteinExistence type="inferred from homology"/>
<feature type="transmembrane region" description="Helical" evidence="6">
    <location>
        <begin position="280"/>
        <end position="303"/>
    </location>
</feature>
<evidence type="ECO:0000256" key="2">
    <source>
        <dbReference type="ARBA" id="ARBA00010441"/>
    </source>
</evidence>
<evidence type="ECO:0000256" key="4">
    <source>
        <dbReference type="ARBA" id="ARBA00023136"/>
    </source>
</evidence>
<dbReference type="PANTHER" id="PTHR10414">
    <property type="entry name" value="ETHANOLAMINEPHOSPHOTRANSFERASE"/>
    <property type="match status" value="1"/>
</dbReference>
<sequence>MSATSTNGGEGFFNFNFSPYLPPNAKKQLLEYQYHGTDKSLIYKYMWKPLCASAVEKLPVWLAPNVITVTALALVCVTHAALAYYMPNLTVEEGVVTPSYIFALTGIMLFAYQFLDNLDGHQARRTKTSSPLGLLMDHGCDAFNTIIGSISVATAVCAGPSWKSWTVLITAVIVFIMNTWEEYYRGALILPIINGPNEGILVAIGIYFMTAVVGPAWWITNSVTIAAASLPNFFQKSSFSPFSQDLFATLQLPDHYHERLMMNMYDADVDPVTGNASVTILYNTIAVGFLVLSGTVTSLGNVFQVYRAVNGGNPEGHGKYGSGWFLKHCPFLHALTRLLPLLVINVLANAWFFHSPTHIFVQHPRIFCWTVGLLYTKLSIHLMIAHLCSIEFHPFRRTLVPFLYFAGHIAFTFWNRGEVPTPHFARLKLMIVFIFHGVVLCYQTPMGRKQFSHSFNRVEFGVKFIL</sequence>
<dbReference type="OMA" id="YTKLAIH"/>
<gene>
    <name evidence="7" type="ORF">BSAL_93305</name>
</gene>
<dbReference type="VEuPathDB" id="TriTrypDB:BSAL_93305"/>
<comment type="similarity">
    <text evidence="2 5">Belongs to the CDP-alcohol phosphatidyltransferase class-I family.</text>
</comment>
<dbReference type="GO" id="GO:0016020">
    <property type="term" value="C:membrane"/>
    <property type="evidence" value="ECO:0007669"/>
    <property type="project" value="UniProtKB-SubCell"/>
</dbReference>
<feature type="transmembrane region" description="Helical" evidence="6">
    <location>
        <begin position="66"/>
        <end position="86"/>
    </location>
</feature>
<organism evidence="7 8">
    <name type="scientific">Bodo saltans</name>
    <name type="common">Flagellated protozoan</name>
    <dbReference type="NCBI Taxonomy" id="75058"/>
    <lineage>
        <taxon>Eukaryota</taxon>
        <taxon>Discoba</taxon>
        <taxon>Euglenozoa</taxon>
        <taxon>Kinetoplastea</taxon>
        <taxon>Metakinetoplastina</taxon>
        <taxon>Eubodonida</taxon>
        <taxon>Bodonidae</taxon>
        <taxon>Bodo</taxon>
    </lineage>
</organism>
<dbReference type="PANTHER" id="PTHR10414:SF37">
    <property type="entry name" value="BB IN A BOXCAR, ISOFORM C"/>
    <property type="match status" value="1"/>
</dbReference>
<keyword evidence="6" id="KW-1133">Transmembrane helix</keyword>
<keyword evidence="6" id="KW-0812">Transmembrane</keyword>
<feature type="transmembrane region" description="Helical" evidence="6">
    <location>
        <begin position="334"/>
        <end position="354"/>
    </location>
</feature>
<dbReference type="InterPro" id="IPR000462">
    <property type="entry name" value="CDP-OH_P_trans"/>
</dbReference>
<keyword evidence="3 5" id="KW-0808">Transferase</keyword>
<dbReference type="Proteomes" id="UP000051952">
    <property type="component" value="Unassembled WGS sequence"/>
</dbReference>
<dbReference type="GO" id="GO:0008654">
    <property type="term" value="P:phospholipid biosynthetic process"/>
    <property type="evidence" value="ECO:0007669"/>
    <property type="project" value="InterPro"/>
</dbReference>
<dbReference type="Pfam" id="PF01066">
    <property type="entry name" value="CDP-OH_P_transf"/>
    <property type="match status" value="1"/>
</dbReference>
<evidence type="ECO:0000256" key="6">
    <source>
        <dbReference type="SAM" id="Phobius"/>
    </source>
</evidence>
<keyword evidence="8" id="KW-1185">Reference proteome</keyword>
<feature type="transmembrane region" description="Helical" evidence="6">
    <location>
        <begin position="399"/>
        <end position="417"/>
    </location>
</feature>
<keyword evidence="4 6" id="KW-0472">Membrane</keyword>
<feature type="transmembrane region" description="Helical" evidence="6">
    <location>
        <begin position="366"/>
        <end position="387"/>
    </location>
</feature>
<dbReference type="EMBL" id="CYKH01001313">
    <property type="protein sequence ID" value="CUG86471.1"/>
    <property type="molecule type" value="Genomic_DNA"/>
</dbReference>
<dbReference type="OrthoDB" id="196717at2759"/>
<dbReference type="PROSITE" id="PS00379">
    <property type="entry name" value="CDP_ALCOHOL_P_TRANSF"/>
    <property type="match status" value="1"/>
</dbReference>
<dbReference type="InterPro" id="IPR043130">
    <property type="entry name" value="CDP-OH_PTrfase_TM_dom"/>
</dbReference>
<feature type="transmembrane region" description="Helical" evidence="6">
    <location>
        <begin position="200"/>
        <end position="219"/>
    </location>
</feature>
<reference evidence="8" key="1">
    <citation type="submission" date="2015-09" db="EMBL/GenBank/DDBJ databases">
        <authorList>
            <consortium name="Pathogen Informatics"/>
        </authorList>
    </citation>
    <scope>NUCLEOTIDE SEQUENCE [LARGE SCALE GENOMIC DNA]</scope>
    <source>
        <strain evidence="8">Lake Konstanz</strain>
    </source>
</reference>
<name>A0A0S4J7L0_BODSA</name>
<evidence type="ECO:0000313" key="7">
    <source>
        <dbReference type="EMBL" id="CUG86471.1"/>
    </source>
</evidence>
<dbReference type="InterPro" id="IPR048254">
    <property type="entry name" value="CDP_ALCOHOL_P_TRANSF_CS"/>
</dbReference>
<comment type="subcellular location">
    <subcellularLocation>
        <location evidence="1">Membrane</location>
    </subcellularLocation>
</comment>
<evidence type="ECO:0000256" key="5">
    <source>
        <dbReference type="RuleBase" id="RU003750"/>
    </source>
</evidence>
<evidence type="ECO:0000313" key="8">
    <source>
        <dbReference type="Proteomes" id="UP000051952"/>
    </source>
</evidence>
<dbReference type="InterPro" id="IPR014472">
    <property type="entry name" value="CHOPT"/>
</dbReference>
<protein>
    <submittedName>
        <fullName evidence="7">Aminoalcohol phosphotransferase, putative</fullName>
    </submittedName>
</protein>